<dbReference type="AlphaFoldDB" id="A0A427Y3K5"/>
<dbReference type="Gene3D" id="1.50.40.10">
    <property type="entry name" value="Mitochondrial carrier domain"/>
    <property type="match status" value="2"/>
</dbReference>
<keyword evidence="8 9" id="KW-0472">Membrane</keyword>
<dbReference type="SUPFAM" id="SSF103506">
    <property type="entry name" value="Mitochondrial carrier"/>
    <property type="match status" value="1"/>
</dbReference>
<protein>
    <submittedName>
        <fullName evidence="11">Uncharacterized protein</fullName>
    </submittedName>
</protein>
<dbReference type="Pfam" id="PF00153">
    <property type="entry name" value="Mito_carr"/>
    <property type="match status" value="3"/>
</dbReference>
<evidence type="ECO:0000256" key="9">
    <source>
        <dbReference type="PROSITE-ProRule" id="PRU00282"/>
    </source>
</evidence>
<dbReference type="PROSITE" id="PS50920">
    <property type="entry name" value="SOLCAR"/>
    <property type="match status" value="3"/>
</dbReference>
<dbReference type="PANTHER" id="PTHR45624:SF9">
    <property type="entry name" value="CARRIER PROTEIN, PUTATIVE (AFU_ORTHOLOGUE AFUA_4G06390)-RELATED"/>
    <property type="match status" value="1"/>
</dbReference>
<evidence type="ECO:0000256" key="5">
    <source>
        <dbReference type="ARBA" id="ARBA00022737"/>
    </source>
</evidence>
<dbReference type="EMBL" id="RSCD01000019">
    <property type="protein sequence ID" value="RSH85663.1"/>
    <property type="molecule type" value="Genomic_DNA"/>
</dbReference>
<evidence type="ECO:0000256" key="6">
    <source>
        <dbReference type="ARBA" id="ARBA00022989"/>
    </source>
</evidence>
<dbReference type="InterPro" id="IPR050567">
    <property type="entry name" value="Mitochondrial_Carrier"/>
</dbReference>
<gene>
    <name evidence="11" type="ORF">EHS25_003803</name>
</gene>
<dbReference type="InterPro" id="IPR018108">
    <property type="entry name" value="MCP_transmembrane"/>
</dbReference>
<dbReference type="PANTHER" id="PTHR45624">
    <property type="entry name" value="MITOCHONDRIAL BASIC AMINO ACIDS TRANSPORTER-RELATED"/>
    <property type="match status" value="1"/>
</dbReference>
<evidence type="ECO:0000256" key="10">
    <source>
        <dbReference type="RuleBase" id="RU000488"/>
    </source>
</evidence>
<evidence type="ECO:0000256" key="3">
    <source>
        <dbReference type="ARBA" id="ARBA00022448"/>
    </source>
</evidence>
<sequence>MAAESRPAPNGGPWTRRARQADEWLAQHKVVASATTASLVSTFAGFPLDSLKSRLQSSRENLSLVRLAAEVVKEEGVGGLWRGFPLPLITISIVRTISFTIYTSTKRMINSVPGQPSELKESPWLDIRLGMLNRDRASDVAVTSALAGAASGAVVCVGSAPFELVKAVRTIINKAGPMGLYTGWRLHFVRDTSGTALYFAEYDVMRYWLGRKSKGKGREGETGEQGEVPEWARSWLPPQIIPFLCGSVAGVSSWALIYPVDAIKTKAQQRALSGLEPRTPLVQFMRLVRGPDKDNPKPLLRGIARLYRGLGVSMLRSMLTHGLLWTIVDWAGGWIETRPFERLVAGTEE</sequence>
<evidence type="ECO:0000256" key="8">
    <source>
        <dbReference type="ARBA" id="ARBA00023136"/>
    </source>
</evidence>
<keyword evidence="7" id="KW-0496">Mitochondrion</keyword>
<evidence type="ECO:0000256" key="1">
    <source>
        <dbReference type="ARBA" id="ARBA00004225"/>
    </source>
</evidence>
<keyword evidence="4 9" id="KW-0812">Transmembrane</keyword>
<dbReference type="OrthoDB" id="2382881at2759"/>
<evidence type="ECO:0000256" key="2">
    <source>
        <dbReference type="ARBA" id="ARBA00006375"/>
    </source>
</evidence>
<feature type="repeat" description="Solcar" evidence="9">
    <location>
        <begin position="25"/>
        <end position="108"/>
    </location>
</feature>
<dbReference type="GO" id="GO:0022857">
    <property type="term" value="F:transmembrane transporter activity"/>
    <property type="evidence" value="ECO:0007669"/>
    <property type="project" value="TreeGrafter"/>
</dbReference>
<reference evidence="11 12" key="1">
    <citation type="submission" date="2018-11" db="EMBL/GenBank/DDBJ databases">
        <title>Genome sequence of Saitozyma podzolica DSM 27192.</title>
        <authorList>
            <person name="Aliyu H."/>
            <person name="Gorte O."/>
            <person name="Ochsenreither K."/>
        </authorList>
    </citation>
    <scope>NUCLEOTIDE SEQUENCE [LARGE SCALE GENOMIC DNA]</scope>
    <source>
        <strain evidence="11 12">DSM 27192</strain>
    </source>
</reference>
<evidence type="ECO:0000313" key="11">
    <source>
        <dbReference type="EMBL" id="RSH85663.1"/>
    </source>
</evidence>
<keyword evidence="5" id="KW-0677">Repeat</keyword>
<keyword evidence="12" id="KW-1185">Reference proteome</keyword>
<dbReference type="GO" id="GO:0031966">
    <property type="term" value="C:mitochondrial membrane"/>
    <property type="evidence" value="ECO:0007669"/>
    <property type="project" value="UniProtKB-SubCell"/>
</dbReference>
<evidence type="ECO:0000313" key="12">
    <source>
        <dbReference type="Proteomes" id="UP000279259"/>
    </source>
</evidence>
<dbReference type="InterPro" id="IPR023395">
    <property type="entry name" value="MCP_dom_sf"/>
</dbReference>
<name>A0A427Y3K5_9TREE</name>
<comment type="similarity">
    <text evidence="2 10">Belongs to the mitochondrial carrier (TC 2.A.29) family.</text>
</comment>
<feature type="repeat" description="Solcar" evidence="9">
    <location>
        <begin position="139"/>
        <end position="208"/>
    </location>
</feature>
<feature type="repeat" description="Solcar" evidence="9">
    <location>
        <begin position="237"/>
        <end position="334"/>
    </location>
</feature>
<evidence type="ECO:0000256" key="7">
    <source>
        <dbReference type="ARBA" id="ARBA00023128"/>
    </source>
</evidence>
<keyword evidence="3 10" id="KW-0813">Transport</keyword>
<keyword evidence="6" id="KW-1133">Transmembrane helix</keyword>
<dbReference type="Proteomes" id="UP000279259">
    <property type="component" value="Unassembled WGS sequence"/>
</dbReference>
<accession>A0A427Y3K5</accession>
<comment type="subcellular location">
    <subcellularLocation>
        <location evidence="1">Mitochondrion membrane</location>
        <topology evidence="1">Multi-pass membrane protein</topology>
    </subcellularLocation>
</comment>
<evidence type="ECO:0000256" key="4">
    <source>
        <dbReference type="ARBA" id="ARBA00022692"/>
    </source>
</evidence>
<proteinExistence type="inferred from homology"/>
<comment type="caution">
    <text evidence="11">The sequence shown here is derived from an EMBL/GenBank/DDBJ whole genome shotgun (WGS) entry which is preliminary data.</text>
</comment>
<organism evidence="11 12">
    <name type="scientific">Saitozyma podzolica</name>
    <dbReference type="NCBI Taxonomy" id="1890683"/>
    <lineage>
        <taxon>Eukaryota</taxon>
        <taxon>Fungi</taxon>
        <taxon>Dikarya</taxon>
        <taxon>Basidiomycota</taxon>
        <taxon>Agaricomycotina</taxon>
        <taxon>Tremellomycetes</taxon>
        <taxon>Tremellales</taxon>
        <taxon>Trimorphomycetaceae</taxon>
        <taxon>Saitozyma</taxon>
    </lineage>
</organism>